<keyword evidence="7" id="KW-0807">Transducer</keyword>
<name>A0A2T7PT33_POMCA</name>
<sequence length="294" mass="32732">MTTYAAHVPQQTTISGNSSLPKTSTAIEELLLSESQRQLISQIVGTSFIPIIFLLGSAGNVITLAVLFRQGLRDTTNLVLSGLAFADLVYIASHSIPQISYFVYSLDEGLATAWRLGSTMALQHVSFASGRIAALLVCLIVTERYIVVAFPLHAPGIVTKLRMRLAFGFIYLATTVISLPFFLSSDIYYTYSTTYNRYMPTSWVTQFGPDGEYLVDSAEVPALAPDHVHRHWHDLTGVRADESNENPYQRVPRVHGFYPSCHYLHPLHVPGTRLQPTRRVQEHSVSRLPAYVGY</sequence>
<dbReference type="PROSITE" id="PS50262">
    <property type="entry name" value="G_PROTEIN_RECEP_F1_2"/>
    <property type="match status" value="1"/>
</dbReference>
<evidence type="ECO:0000256" key="1">
    <source>
        <dbReference type="ARBA" id="ARBA00004141"/>
    </source>
</evidence>
<dbReference type="AlphaFoldDB" id="A0A2T7PT33"/>
<dbReference type="STRING" id="400727.A0A2T7PT33"/>
<dbReference type="Pfam" id="PF00001">
    <property type="entry name" value="7tm_1"/>
    <property type="match status" value="1"/>
</dbReference>
<evidence type="ECO:0000256" key="7">
    <source>
        <dbReference type="ARBA" id="ARBA00023224"/>
    </source>
</evidence>
<evidence type="ECO:0000256" key="8">
    <source>
        <dbReference type="SAM" id="Phobius"/>
    </source>
</evidence>
<keyword evidence="4" id="KW-0297">G-protein coupled receptor</keyword>
<feature type="domain" description="G-protein coupled receptors family 1 profile" evidence="9">
    <location>
        <begin position="59"/>
        <end position="183"/>
    </location>
</feature>
<dbReference type="PRINTS" id="PR00237">
    <property type="entry name" value="GPCRRHODOPSN"/>
</dbReference>
<keyword evidence="3 8" id="KW-1133">Transmembrane helix</keyword>
<comment type="caution">
    <text evidence="10">The sequence shown here is derived from an EMBL/GenBank/DDBJ whole genome shotgun (WGS) entry which is preliminary data.</text>
</comment>
<evidence type="ECO:0000256" key="4">
    <source>
        <dbReference type="ARBA" id="ARBA00023040"/>
    </source>
</evidence>
<feature type="transmembrane region" description="Helical" evidence="8">
    <location>
        <begin position="165"/>
        <end position="183"/>
    </location>
</feature>
<keyword evidence="6" id="KW-0675">Receptor</keyword>
<evidence type="ECO:0000256" key="6">
    <source>
        <dbReference type="ARBA" id="ARBA00023170"/>
    </source>
</evidence>
<dbReference type="Proteomes" id="UP000245119">
    <property type="component" value="Linkage Group LG2"/>
</dbReference>
<dbReference type="PANTHER" id="PTHR24243:SF208">
    <property type="entry name" value="PYROKININ-1 RECEPTOR"/>
    <property type="match status" value="1"/>
</dbReference>
<dbReference type="InterPro" id="IPR000276">
    <property type="entry name" value="GPCR_Rhodpsn"/>
</dbReference>
<comment type="subcellular location">
    <subcellularLocation>
        <location evidence="1">Membrane</location>
        <topology evidence="1">Multi-pass membrane protein</topology>
    </subcellularLocation>
</comment>
<evidence type="ECO:0000259" key="9">
    <source>
        <dbReference type="PROSITE" id="PS50262"/>
    </source>
</evidence>
<protein>
    <recommendedName>
        <fullName evidence="9">G-protein coupled receptors family 1 profile domain-containing protein</fullName>
    </recommendedName>
</protein>
<feature type="transmembrane region" description="Helical" evidence="8">
    <location>
        <begin position="132"/>
        <end position="153"/>
    </location>
</feature>
<evidence type="ECO:0000313" key="11">
    <source>
        <dbReference type="Proteomes" id="UP000245119"/>
    </source>
</evidence>
<dbReference type="EMBL" id="PZQS01000002">
    <property type="protein sequence ID" value="PVD36550.1"/>
    <property type="molecule type" value="Genomic_DNA"/>
</dbReference>
<dbReference type="GO" id="GO:0004930">
    <property type="term" value="F:G protein-coupled receptor activity"/>
    <property type="evidence" value="ECO:0007669"/>
    <property type="project" value="UniProtKB-KW"/>
</dbReference>
<dbReference type="Gene3D" id="1.20.1070.10">
    <property type="entry name" value="Rhodopsin 7-helix transmembrane proteins"/>
    <property type="match status" value="1"/>
</dbReference>
<evidence type="ECO:0000256" key="3">
    <source>
        <dbReference type="ARBA" id="ARBA00022989"/>
    </source>
</evidence>
<dbReference type="GO" id="GO:0005886">
    <property type="term" value="C:plasma membrane"/>
    <property type="evidence" value="ECO:0007669"/>
    <property type="project" value="TreeGrafter"/>
</dbReference>
<dbReference type="InterPro" id="IPR017452">
    <property type="entry name" value="GPCR_Rhodpsn_7TM"/>
</dbReference>
<dbReference type="SUPFAM" id="SSF81321">
    <property type="entry name" value="Family A G protein-coupled receptor-like"/>
    <property type="match status" value="1"/>
</dbReference>
<organism evidence="10 11">
    <name type="scientific">Pomacea canaliculata</name>
    <name type="common">Golden apple snail</name>
    <dbReference type="NCBI Taxonomy" id="400727"/>
    <lineage>
        <taxon>Eukaryota</taxon>
        <taxon>Metazoa</taxon>
        <taxon>Spiralia</taxon>
        <taxon>Lophotrochozoa</taxon>
        <taxon>Mollusca</taxon>
        <taxon>Gastropoda</taxon>
        <taxon>Caenogastropoda</taxon>
        <taxon>Architaenioglossa</taxon>
        <taxon>Ampullarioidea</taxon>
        <taxon>Ampullariidae</taxon>
        <taxon>Pomacea</taxon>
    </lineage>
</organism>
<feature type="transmembrane region" description="Helical" evidence="8">
    <location>
        <begin position="39"/>
        <end position="66"/>
    </location>
</feature>
<evidence type="ECO:0000313" key="10">
    <source>
        <dbReference type="EMBL" id="PVD36550.1"/>
    </source>
</evidence>
<dbReference type="PANTHER" id="PTHR24243">
    <property type="entry name" value="G-PROTEIN COUPLED RECEPTOR"/>
    <property type="match status" value="1"/>
</dbReference>
<evidence type="ECO:0000256" key="2">
    <source>
        <dbReference type="ARBA" id="ARBA00022692"/>
    </source>
</evidence>
<proteinExistence type="predicted"/>
<reference evidence="10 11" key="1">
    <citation type="submission" date="2018-04" db="EMBL/GenBank/DDBJ databases">
        <title>The genome of golden apple snail Pomacea canaliculata provides insight into stress tolerance and invasive adaptation.</title>
        <authorList>
            <person name="Liu C."/>
            <person name="Liu B."/>
            <person name="Ren Y."/>
            <person name="Zhang Y."/>
            <person name="Wang H."/>
            <person name="Li S."/>
            <person name="Jiang F."/>
            <person name="Yin L."/>
            <person name="Zhang G."/>
            <person name="Qian W."/>
            <person name="Fan W."/>
        </authorList>
    </citation>
    <scope>NUCLEOTIDE SEQUENCE [LARGE SCALE GENOMIC DNA]</scope>
    <source>
        <strain evidence="10">SZHN2017</strain>
        <tissue evidence="10">Muscle</tissue>
    </source>
</reference>
<accession>A0A2T7PT33</accession>
<keyword evidence="2 8" id="KW-0812">Transmembrane</keyword>
<keyword evidence="11" id="KW-1185">Reference proteome</keyword>
<gene>
    <name evidence="10" type="ORF">C0Q70_03535</name>
</gene>
<dbReference type="OrthoDB" id="6276488at2759"/>
<evidence type="ECO:0000256" key="5">
    <source>
        <dbReference type="ARBA" id="ARBA00023136"/>
    </source>
</evidence>
<feature type="transmembrane region" description="Helical" evidence="8">
    <location>
        <begin position="78"/>
        <end position="96"/>
    </location>
</feature>
<keyword evidence="5 8" id="KW-0472">Membrane</keyword>